<reference evidence="2" key="1">
    <citation type="submission" date="2018-05" db="EMBL/GenBank/DDBJ databases">
        <authorList>
            <person name="Lanie J.A."/>
            <person name="Ng W.-L."/>
            <person name="Kazmierczak K.M."/>
            <person name="Andrzejewski T.M."/>
            <person name="Davidsen T.M."/>
            <person name="Wayne K.J."/>
            <person name="Tettelin H."/>
            <person name="Glass J.I."/>
            <person name="Rusch D."/>
            <person name="Podicherti R."/>
            <person name="Tsui H.-C.T."/>
            <person name="Winkler M.E."/>
        </authorList>
    </citation>
    <scope>NUCLEOTIDE SEQUENCE</scope>
</reference>
<evidence type="ECO:0000259" key="1">
    <source>
        <dbReference type="SMART" id="SM00532"/>
    </source>
</evidence>
<feature type="non-terminal residue" evidence="2">
    <location>
        <position position="1"/>
    </location>
</feature>
<dbReference type="AlphaFoldDB" id="A0A383BUF5"/>
<protein>
    <recommendedName>
        <fullName evidence="1">NAD-dependent DNA ligase N-terminal domain-containing protein</fullName>
    </recommendedName>
</protein>
<name>A0A383BUF5_9ZZZZ</name>
<feature type="domain" description="NAD-dependent DNA ligase N-terminal" evidence="1">
    <location>
        <begin position="5"/>
        <end position="174"/>
    </location>
</feature>
<dbReference type="EMBL" id="UINC01202977">
    <property type="protein sequence ID" value="SVE23028.1"/>
    <property type="molecule type" value="Genomic_DNA"/>
</dbReference>
<dbReference type="InterPro" id="IPR013839">
    <property type="entry name" value="DNAligase_adenylation"/>
</dbReference>
<gene>
    <name evidence="2" type="ORF">METZ01_LOCUS475882</name>
</gene>
<dbReference type="Gene3D" id="1.10.287.610">
    <property type="entry name" value="Helix hairpin bin"/>
    <property type="match status" value="1"/>
</dbReference>
<dbReference type="GO" id="GO:0003911">
    <property type="term" value="F:DNA ligase (NAD+) activity"/>
    <property type="evidence" value="ECO:0007669"/>
    <property type="project" value="InterPro"/>
</dbReference>
<feature type="non-terminal residue" evidence="2">
    <location>
        <position position="174"/>
    </location>
</feature>
<dbReference type="InterPro" id="IPR013840">
    <property type="entry name" value="DNAligase_N"/>
</dbReference>
<accession>A0A383BUF5</accession>
<dbReference type="Gene3D" id="3.30.470.30">
    <property type="entry name" value="DNA ligase/mRNA capping enzyme"/>
    <property type="match status" value="1"/>
</dbReference>
<dbReference type="Pfam" id="PF01653">
    <property type="entry name" value="DNA_ligase_aden"/>
    <property type="match status" value="1"/>
</dbReference>
<evidence type="ECO:0000313" key="2">
    <source>
        <dbReference type="EMBL" id="SVE23028.1"/>
    </source>
</evidence>
<dbReference type="SMART" id="SM00532">
    <property type="entry name" value="LIGANc"/>
    <property type="match status" value="1"/>
</dbReference>
<proteinExistence type="predicted"/>
<dbReference type="SUPFAM" id="SSF56091">
    <property type="entry name" value="DNA ligase/mRNA capping enzyme, catalytic domain"/>
    <property type="match status" value="1"/>
</dbReference>
<organism evidence="2">
    <name type="scientific">marine metagenome</name>
    <dbReference type="NCBI Taxonomy" id="408172"/>
    <lineage>
        <taxon>unclassified sequences</taxon>
        <taxon>metagenomes</taxon>
        <taxon>ecological metagenomes</taxon>
    </lineage>
</organism>
<sequence length="174" mass="20042">MSSNSIKKKYLSKIKELKKHNQFYYEQSNPKITDEEYDNLKKEILDLEKKYKFLESNESPSISVGYKPSKNFIKSKHRVQMLSLTNALNKEDLKNFEKKIFNFLNLNKKNILEYSVEPKIDGISASLTYKNGQLVSGLSRGNGIEGEVITENLKTIADIPKKISSKNFPKDIDV</sequence>